<accession>A0A1D1VEJ2</accession>
<protein>
    <submittedName>
        <fullName evidence="2">Uncharacterized protein</fullName>
    </submittedName>
</protein>
<feature type="coiled-coil region" evidence="1">
    <location>
        <begin position="158"/>
        <end position="185"/>
    </location>
</feature>
<dbReference type="EMBL" id="BDGG01000004">
    <property type="protein sequence ID" value="GAU98492.1"/>
    <property type="molecule type" value="Genomic_DNA"/>
</dbReference>
<feature type="coiled-coil region" evidence="1">
    <location>
        <begin position="54"/>
        <end position="88"/>
    </location>
</feature>
<evidence type="ECO:0000256" key="1">
    <source>
        <dbReference type="SAM" id="Coils"/>
    </source>
</evidence>
<name>A0A1D1VEJ2_RAMVA</name>
<reference evidence="2 3" key="1">
    <citation type="journal article" date="2016" name="Nat. Commun.">
        <title>Extremotolerant tardigrade genome and improved radiotolerance of human cultured cells by tardigrade-unique protein.</title>
        <authorList>
            <person name="Hashimoto T."/>
            <person name="Horikawa D.D."/>
            <person name="Saito Y."/>
            <person name="Kuwahara H."/>
            <person name="Kozuka-Hata H."/>
            <person name="Shin-I T."/>
            <person name="Minakuchi Y."/>
            <person name="Ohishi K."/>
            <person name="Motoyama A."/>
            <person name="Aizu T."/>
            <person name="Enomoto A."/>
            <person name="Kondo K."/>
            <person name="Tanaka S."/>
            <person name="Hara Y."/>
            <person name="Koshikawa S."/>
            <person name="Sagara H."/>
            <person name="Miura T."/>
            <person name="Yokobori S."/>
            <person name="Miyagawa K."/>
            <person name="Suzuki Y."/>
            <person name="Kubo T."/>
            <person name="Oyama M."/>
            <person name="Kohara Y."/>
            <person name="Fujiyama A."/>
            <person name="Arakawa K."/>
            <person name="Katayama T."/>
            <person name="Toyoda A."/>
            <person name="Kunieda T."/>
        </authorList>
    </citation>
    <scope>NUCLEOTIDE SEQUENCE [LARGE SCALE GENOMIC DNA]</scope>
    <source>
        <strain evidence="2 3">YOKOZUNA-1</strain>
    </source>
</reference>
<gene>
    <name evidence="2" type="primary">RvY_09630-1</name>
    <name evidence="2" type="synonym">RvY_09630.1</name>
    <name evidence="2" type="ORF">RvY_09630</name>
</gene>
<dbReference type="Proteomes" id="UP000186922">
    <property type="component" value="Unassembled WGS sequence"/>
</dbReference>
<sequence>MSTILAHLENTYAAMLDEIQALKDVCITTVQNTADINQRLLEEEQKFNETRQALAFSTKAADDTKKELAELSEAVSEAQNAYNAAVDTGSFSLDESFGPLHKEIDVLLKECNWNIGAFGALLKDRTAFMDRIKRLQNVEDVKKEKERAKQFSEVFDKYEILNKENQTLHAQQLRLKNELVAAERDLEKSCGVRRFDPSKAFNAEK</sequence>
<proteinExistence type="predicted"/>
<organism evidence="2 3">
    <name type="scientific">Ramazzottius varieornatus</name>
    <name type="common">Water bear</name>
    <name type="synonym">Tardigrade</name>
    <dbReference type="NCBI Taxonomy" id="947166"/>
    <lineage>
        <taxon>Eukaryota</taxon>
        <taxon>Metazoa</taxon>
        <taxon>Ecdysozoa</taxon>
        <taxon>Tardigrada</taxon>
        <taxon>Eutardigrada</taxon>
        <taxon>Parachela</taxon>
        <taxon>Hypsibioidea</taxon>
        <taxon>Ramazzottiidae</taxon>
        <taxon>Ramazzottius</taxon>
    </lineage>
</organism>
<comment type="caution">
    <text evidence="2">The sequence shown here is derived from an EMBL/GenBank/DDBJ whole genome shotgun (WGS) entry which is preliminary data.</text>
</comment>
<dbReference type="AlphaFoldDB" id="A0A1D1VEJ2"/>
<keyword evidence="3" id="KW-1185">Reference proteome</keyword>
<keyword evidence="1" id="KW-0175">Coiled coil</keyword>
<evidence type="ECO:0000313" key="2">
    <source>
        <dbReference type="EMBL" id="GAU98492.1"/>
    </source>
</evidence>
<evidence type="ECO:0000313" key="3">
    <source>
        <dbReference type="Proteomes" id="UP000186922"/>
    </source>
</evidence>